<dbReference type="CDD" id="cd08589">
    <property type="entry name" value="PI-PLCc_SaPLC1_like"/>
    <property type="match status" value="1"/>
</dbReference>
<dbReference type="InterPro" id="IPR032075">
    <property type="entry name" value="PI-PLC-C1"/>
</dbReference>
<reference evidence="2 3" key="1">
    <citation type="submission" date="2016-11" db="EMBL/GenBank/DDBJ databases">
        <authorList>
            <person name="Jaros S."/>
            <person name="Januszkiewicz K."/>
            <person name="Wedrychowicz H."/>
        </authorList>
    </citation>
    <scope>NUCLEOTIDE SEQUENCE [LARGE SCALE GENOMIC DNA]</scope>
    <source>
        <strain evidence="2 3">DSM 24574</strain>
    </source>
</reference>
<dbReference type="SUPFAM" id="SSF51695">
    <property type="entry name" value="PLC-like phosphodiesterases"/>
    <property type="match status" value="1"/>
</dbReference>
<dbReference type="STRING" id="947013.SAMN04488109_4841"/>
<dbReference type="Gene3D" id="3.20.20.190">
    <property type="entry name" value="Phosphatidylinositol (PI) phosphodiesterase"/>
    <property type="match status" value="1"/>
</dbReference>
<feature type="chain" id="PRO_5012341533" evidence="1">
    <location>
        <begin position="21"/>
        <end position="365"/>
    </location>
</feature>
<name>A0A1M5UQE9_9BACT</name>
<feature type="signal peptide" evidence="1">
    <location>
        <begin position="1"/>
        <end position="20"/>
    </location>
</feature>
<dbReference type="GO" id="GO:0008081">
    <property type="term" value="F:phosphoric diester hydrolase activity"/>
    <property type="evidence" value="ECO:0007669"/>
    <property type="project" value="InterPro"/>
</dbReference>
<dbReference type="AlphaFoldDB" id="A0A1M5UQE9"/>
<accession>A0A1M5UQE9</accession>
<dbReference type="OrthoDB" id="195526at2"/>
<dbReference type="RefSeq" id="WP_073139241.1">
    <property type="nucleotide sequence ID" value="NZ_FQWQ01000003.1"/>
</dbReference>
<evidence type="ECO:0000313" key="3">
    <source>
        <dbReference type="Proteomes" id="UP000184212"/>
    </source>
</evidence>
<evidence type="ECO:0000256" key="1">
    <source>
        <dbReference type="SAM" id="SignalP"/>
    </source>
</evidence>
<keyword evidence="3" id="KW-1185">Reference proteome</keyword>
<protein>
    <submittedName>
        <fullName evidence="2">Phosphoinositide phospholipase C, Ca2+-dependent</fullName>
    </submittedName>
</protein>
<dbReference type="Proteomes" id="UP000184212">
    <property type="component" value="Unassembled WGS sequence"/>
</dbReference>
<gene>
    <name evidence="2" type="ORF">SAMN04488109_4841</name>
</gene>
<organism evidence="2 3">
    <name type="scientific">Chryseolinea serpens</name>
    <dbReference type="NCBI Taxonomy" id="947013"/>
    <lineage>
        <taxon>Bacteria</taxon>
        <taxon>Pseudomonadati</taxon>
        <taxon>Bacteroidota</taxon>
        <taxon>Cytophagia</taxon>
        <taxon>Cytophagales</taxon>
        <taxon>Fulvivirgaceae</taxon>
        <taxon>Chryseolinea</taxon>
    </lineage>
</organism>
<evidence type="ECO:0000313" key="2">
    <source>
        <dbReference type="EMBL" id="SHH65245.1"/>
    </source>
</evidence>
<dbReference type="Pfam" id="PF16670">
    <property type="entry name" value="PI-PLC-C1"/>
    <property type="match status" value="1"/>
</dbReference>
<proteinExistence type="predicted"/>
<dbReference type="EMBL" id="FQWQ01000003">
    <property type="protein sequence ID" value="SHH65245.1"/>
    <property type="molecule type" value="Genomic_DNA"/>
</dbReference>
<dbReference type="GO" id="GO:0006629">
    <property type="term" value="P:lipid metabolic process"/>
    <property type="evidence" value="ECO:0007669"/>
    <property type="project" value="InterPro"/>
</dbReference>
<keyword evidence="1" id="KW-0732">Signal</keyword>
<sequence length="365" mass="40551">MKKQLSIVLIMLIAILKASGQTDNLPINHIQVIGSHNSYKKAIDPALFKILKARDSVAMSKIDYSHISITDQLNLGLLNLEIDVYADTQGGRYAHPNGLNWAPGQPPFDPEGVMKKPGFKVFHITDIDFRSHCLTFQQCLQDLKKWSDANPTHNPVFITMNAKDESIPKPGFTAAEKFTAATYDALDKEIADYLGTSYVITPDQVRGKYKTLESAVLANHWPTLKEAKGKFIFILDEKGPKIDLYVAGHPSLKGRMLFANAGVGTPEAAILIMNSAKRDQEAIKDLVKKGYIVRTRADSDTDEARANDKSSFEAAQQSGAQIITTDYYQKSTHFKSDYVIRFDGSNPYFRESPLFKSKTAQAGSK</sequence>
<dbReference type="InterPro" id="IPR017946">
    <property type="entry name" value="PLC-like_Pdiesterase_TIM-brl"/>
</dbReference>